<organism evidence="1 2">
    <name type="scientific">Vibrio scophthalmi</name>
    <dbReference type="NCBI Taxonomy" id="45658"/>
    <lineage>
        <taxon>Bacteria</taxon>
        <taxon>Pseudomonadati</taxon>
        <taxon>Pseudomonadota</taxon>
        <taxon>Gammaproteobacteria</taxon>
        <taxon>Vibrionales</taxon>
        <taxon>Vibrionaceae</taxon>
        <taxon>Vibrio</taxon>
    </lineage>
</organism>
<comment type="caution">
    <text evidence="1">The sequence shown here is derived from an EMBL/GenBank/DDBJ whole genome shotgun (WGS) entry which is preliminary data.</text>
</comment>
<reference evidence="1 2" key="1">
    <citation type="submission" date="2016-08" db="EMBL/GenBank/DDBJ databases">
        <title>Genome sequencing of Vibrio scophthalmi strain FP3289, an isolated from Paralichthys olivaceus.</title>
        <authorList>
            <person name="Han H.-J."/>
        </authorList>
    </citation>
    <scope>NUCLEOTIDE SEQUENCE [LARGE SCALE GENOMIC DNA]</scope>
    <source>
        <strain evidence="1 2">FP3289</strain>
    </source>
</reference>
<proteinExistence type="predicted"/>
<gene>
    <name evidence="1" type="ORF">VSF3289_04300</name>
</gene>
<name>A0A1E3WH81_9VIBR</name>
<evidence type="ECO:0000313" key="2">
    <source>
        <dbReference type="Proteomes" id="UP000095131"/>
    </source>
</evidence>
<protein>
    <submittedName>
        <fullName evidence="1">Uncharacterized protein</fullName>
    </submittedName>
</protein>
<accession>A0A1E3WH81</accession>
<evidence type="ECO:0000313" key="1">
    <source>
        <dbReference type="EMBL" id="ODS05159.1"/>
    </source>
</evidence>
<sequence>MVPPRPDADDIDVKLSIIKQAVEDLFAEKHCDFSECDKQNLIDSLHRHWSDGCDEYELAKGFEDDYWEVNYDFVGKLENVCGYVNAALKAVIDEWANSNDIVPPFEIGTKLEEGVITGISQYDPATYRVLVYGEQKDSTMRHLIKFEDAKIKIKSETLIA</sequence>
<dbReference type="Proteomes" id="UP000095131">
    <property type="component" value="Unassembled WGS sequence"/>
</dbReference>
<dbReference type="AlphaFoldDB" id="A0A1E3WH81"/>
<dbReference type="EMBL" id="MDCJ01000007">
    <property type="protein sequence ID" value="ODS05159.1"/>
    <property type="molecule type" value="Genomic_DNA"/>
</dbReference>